<comment type="function">
    <text evidence="10">Specifically methylates the N1 position of guanosine-37 in various cytoplasmic and mitochondrial tRNAs. Methylation is not dependent on the nature of the nucleoside 5' of the target nucleoside. This is the first step in the biosynthesis of wybutosine (yW), a modified base adjacent to the anticodon of tRNAs and required for accurate decoding.</text>
</comment>
<evidence type="ECO:0000256" key="1">
    <source>
        <dbReference type="ARBA" id="ARBA00009775"/>
    </source>
</evidence>
<keyword evidence="6 10" id="KW-0819">tRNA processing</keyword>
<organism evidence="13 14">
    <name type="scientific">Xylaria arbuscula</name>
    <dbReference type="NCBI Taxonomy" id="114810"/>
    <lineage>
        <taxon>Eukaryota</taxon>
        <taxon>Fungi</taxon>
        <taxon>Dikarya</taxon>
        <taxon>Ascomycota</taxon>
        <taxon>Pezizomycotina</taxon>
        <taxon>Sordariomycetes</taxon>
        <taxon>Xylariomycetidae</taxon>
        <taxon>Xylariales</taxon>
        <taxon>Xylariaceae</taxon>
        <taxon>Xylaria</taxon>
    </lineage>
</organism>
<feature type="compositionally biased region" description="Basic and acidic residues" evidence="11">
    <location>
        <begin position="352"/>
        <end position="361"/>
    </location>
</feature>
<dbReference type="PANTHER" id="PTHR23245:SF36">
    <property type="entry name" value="TRNA (GUANINE(37)-N1)-METHYLTRANSFERASE"/>
    <property type="match status" value="1"/>
</dbReference>
<proteinExistence type="inferred from homology"/>
<feature type="compositionally biased region" description="Basic residues" evidence="11">
    <location>
        <begin position="342"/>
        <end position="351"/>
    </location>
</feature>
<dbReference type="InterPro" id="IPR029063">
    <property type="entry name" value="SAM-dependent_MTases_sf"/>
</dbReference>
<comment type="caution">
    <text evidence="13">The sequence shown here is derived from an EMBL/GenBank/DDBJ whole genome shotgun (WGS) entry which is preliminary data.</text>
</comment>
<dbReference type="InterPro" id="IPR056744">
    <property type="entry name" value="TRM5/TYW2-like_N"/>
</dbReference>
<dbReference type="EMBL" id="JANPWZ010001714">
    <property type="protein sequence ID" value="KAJ3563730.1"/>
    <property type="molecule type" value="Genomic_DNA"/>
</dbReference>
<dbReference type="EC" id="2.1.1.228" evidence="10"/>
<dbReference type="Gene3D" id="3.40.50.150">
    <property type="entry name" value="Vaccinia Virus protein VP39"/>
    <property type="match status" value="1"/>
</dbReference>
<keyword evidence="4 10" id="KW-0808">Transferase</keyword>
<evidence type="ECO:0000256" key="9">
    <source>
        <dbReference type="ARBA" id="ARBA00047783"/>
    </source>
</evidence>
<keyword evidence="8 10" id="KW-0539">Nucleus</keyword>
<dbReference type="InterPro" id="IPR056743">
    <property type="entry name" value="TRM5-TYW2-like_MTfase"/>
</dbReference>
<evidence type="ECO:0000256" key="6">
    <source>
        <dbReference type="ARBA" id="ARBA00022694"/>
    </source>
</evidence>
<dbReference type="VEuPathDB" id="FungiDB:F4678DRAFT_470363"/>
<evidence type="ECO:0000256" key="8">
    <source>
        <dbReference type="ARBA" id="ARBA00023242"/>
    </source>
</evidence>
<comment type="similarity">
    <text evidence="10">Belongs to the TRM5 / TYW2 family.</text>
</comment>
<comment type="catalytic activity">
    <reaction evidence="9 10">
        <text>guanosine(37) in tRNA + S-adenosyl-L-methionine = N(1)-methylguanosine(37) in tRNA + S-adenosyl-L-homocysteine + H(+)</text>
        <dbReference type="Rhea" id="RHEA:36899"/>
        <dbReference type="Rhea" id="RHEA-COMP:10145"/>
        <dbReference type="Rhea" id="RHEA-COMP:10147"/>
        <dbReference type="ChEBI" id="CHEBI:15378"/>
        <dbReference type="ChEBI" id="CHEBI:57856"/>
        <dbReference type="ChEBI" id="CHEBI:59789"/>
        <dbReference type="ChEBI" id="CHEBI:73542"/>
        <dbReference type="ChEBI" id="CHEBI:74269"/>
        <dbReference type="EC" id="2.1.1.228"/>
    </reaction>
</comment>
<keyword evidence="3 10" id="KW-0489">Methyltransferase</keyword>
<dbReference type="Gene3D" id="3.30.300.110">
    <property type="entry name" value="Met-10+ protein-like domains"/>
    <property type="match status" value="1"/>
</dbReference>
<dbReference type="Proteomes" id="UP001148614">
    <property type="component" value="Unassembled WGS sequence"/>
</dbReference>
<reference evidence="13" key="1">
    <citation type="submission" date="2022-07" db="EMBL/GenBank/DDBJ databases">
        <title>Genome Sequence of Xylaria arbuscula.</title>
        <authorList>
            <person name="Buettner E."/>
        </authorList>
    </citation>
    <scope>NUCLEOTIDE SEQUENCE</scope>
    <source>
        <strain evidence="13">VT107</strain>
    </source>
</reference>
<dbReference type="AlphaFoldDB" id="A0A9W8N8U1"/>
<feature type="binding site" evidence="10">
    <location>
        <position position="382"/>
    </location>
    <ligand>
        <name>S-adenosyl-L-methionine</name>
        <dbReference type="ChEBI" id="CHEBI:59789"/>
    </ligand>
</feature>
<evidence type="ECO:0000256" key="3">
    <source>
        <dbReference type="ARBA" id="ARBA00022603"/>
    </source>
</evidence>
<protein>
    <recommendedName>
        <fullName evidence="10">tRNA (guanine(37)-N1)-methyltransferase</fullName>
        <ecNumber evidence="10">2.1.1.228</ecNumber>
    </recommendedName>
    <alternativeName>
        <fullName evidence="10">M1G-methyltransferase</fullName>
    </alternativeName>
    <alternativeName>
        <fullName evidence="10">tRNA [GM37] methyltransferase</fullName>
    </alternativeName>
    <alternativeName>
        <fullName evidence="10">tRNA methyltransferase 5</fullName>
    </alternativeName>
</protein>
<dbReference type="SUPFAM" id="SSF53335">
    <property type="entry name" value="S-adenosyl-L-methionine-dependent methyltransferases"/>
    <property type="match status" value="1"/>
</dbReference>
<evidence type="ECO:0000256" key="4">
    <source>
        <dbReference type="ARBA" id="ARBA00022679"/>
    </source>
</evidence>
<comment type="similarity">
    <text evidence="1">Belongs to the class I-like SAM-binding methyltransferase superfamily. TRM5/TYW2 family.</text>
</comment>
<dbReference type="GO" id="GO:0002939">
    <property type="term" value="P:tRNA N1-guanine methylation"/>
    <property type="evidence" value="ECO:0007669"/>
    <property type="project" value="TreeGrafter"/>
</dbReference>
<gene>
    <name evidence="10" type="primary">TRM5</name>
    <name evidence="13" type="ORF">NPX13_g8095</name>
</gene>
<evidence type="ECO:0000313" key="13">
    <source>
        <dbReference type="EMBL" id="KAJ3563730.1"/>
    </source>
</evidence>
<feature type="region of interest" description="Disordered" evidence="11">
    <location>
        <begin position="342"/>
        <end position="368"/>
    </location>
</feature>
<keyword evidence="2 10" id="KW-0963">Cytoplasm</keyword>
<dbReference type="Pfam" id="PF25133">
    <property type="entry name" value="TYW2_N_2"/>
    <property type="match status" value="1"/>
</dbReference>
<evidence type="ECO:0000256" key="7">
    <source>
        <dbReference type="ARBA" id="ARBA00023128"/>
    </source>
</evidence>
<comment type="subunit">
    <text evidence="10">Monomer.</text>
</comment>
<keyword evidence="14" id="KW-1185">Reference proteome</keyword>
<dbReference type="InterPro" id="IPR025792">
    <property type="entry name" value="tRNA_Gua_MeTrfase_euk"/>
</dbReference>
<name>A0A9W8N8U1_9PEZI</name>
<evidence type="ECO:0000256" key="5">
    <source>
        <dbReference type="ARBA" id="ARBA00022691"/>
    </source>
</evidence>
<evidence type="ECO:0000256" key="11">
    <source>
        <dbReference type="SAM" id="MobiDB-lite"/>
    </source>
</evidence>
<feature type="binding site" evidence="10">
    <location>
        <begin position="318"/>
        <end position="319"/>
    </location>
    <ligand>
        <name>S-adenosyl-L-methionine</name>
        <dbReference type="ChEBI" id="CHEBI:59789"/>
    </ligand>
</feature>
<accession>A0A9W8N8U1</accession>
<keyword evidence="7 10" id="KW-0496">Mitochondrion</keyword>
<comment type="subcellular location">
    <subcellularLocation>
        <location evidence="10">Mitochondrion matrix</location>
    </subcellularLocation>
    <subcellularLocation>
        <location evidence="10">Nucleus</location>
    </subcellularLocation>
    <subcellularLocation>
        <location evidence="10">Cytoplasm</location>
    </subcellularLocation>
    <text evidence="10">Predominantly in the mitochondria and in the nucleus.</text>
</comment>
<dbReference type="GO" id="GO:0005759">
    <property type="term" value="C:mitochondrial matrix"/>
    <property type="evidence" value="ECO:0007669"/>
    <property type="project" value="UniProtKB-SubCell"/>
</dbReference>
<dbReference type="HAMAP" id="MF_03152">
    <property type="entry name" value="TRM5"/>
    <property type="match status" value="1"/>
</dbReference>
<comment type="caution">
    <text evidence="10">Lacks conserved residue(s) required for the propagation of feature annotation.</text>
</comment>
<feature type="binding site" evidence="10">
    <location>
        <position position="252"/>
    </location>
    <ligand>
        <name>S-adenosyl-L-methionine</name>
        <dbReference type="ChEBI" id="CHEBI:59789"/>
    </ligand>
</feature>
<dbReference type="GO" id="GO:0005634">
    <property type="term" value="C:nucleus"/>
    <property type="evidence" value="ECO:0007669"/>
    <property type="project" value="UniProtKB-SubCell"/>
</dbReference>
<evidence type="ECO:0000259" key="12">
    <source>
        <dbReference type="PROSITE" id="PS51684"/>
    </source>
</evidence>
<evidence type="ECO:0000256" key="10">
    <source>
        <dbReference type="HAMAP-Rule" id="MF_03152"/>
    </source>
</evidence>
<evidence type="ECO:0000313" key="14">
    <source>
        <dbReference type="Proteomes" id="UP001148614"/>
    </source>
</evidence>
<dbReference type="PANTHER" id="PTHR23245">
    <property type="entry name" value="TRNA METHYLTRANSFERASE"/>
    <property type="match status" value="1"/>
</dbReference>
<dbReference type="InterPro" id="IPR030382">
    <property type="entry name" value="MeTrfase_TRM5/TYW2"/>
</dbReference>
<dbReference type="PROSITE" id="PS51684">
    <property type="entry name" value="SAM_MT_TRM5_TYW2"/>
    <property type="match status" value="1"/>
</dbReference>
<keyword evidence="5 10" id="KW-0949">S-adenosyl-L-methionine</keyword>
<dbReference type="GO" id="GO:0070901">
    <property type="term" value="P:mitochondrial tRNA methylation"/>
    <property type="evidence" value="ECO:0007669"/>
    <property type="project" value="UniProtKB-ARBA"/>
</dbReference>
<dbReference type="Pfam" id="PF02475">
    <property type="entry name" value="TRM5-TYW2_MTfase"/>
    <property type="match status" value="1"/>
</dbReference>
<dbReference type="FunFam" id="3.30.300.110:FF:000001">
    <property type="entry name" value="tRNA (guanine(37)-N1)-methyltransferase"/>
    <property type="match status" value="1"/>
</dbReference>
<sequence length="488" mass="54578">MRMLTVRYDDQDSATEEDMSSLFRPPTLRHTFGVLDRTLFAKTVNLAAAAVADKTKIAQWRKDLQKEKSLLSAERVSCVVPHPDHTLASQGARCLLLDPNIRPGVTDTWTPLIRDAVEKQELGVVPYDLSLDYAHWTYEEVMRCLLPPDMRDSNEGFPTGYNQAGHVAHLNLRDEFLPYKKLIAEVLIDKCPGVRTVINKVANVGKESEFRTFAYELLAGDNDLSVEARENDCIFQFDYAKVYWNSKLEGEHRRLVHLFKPGEVVCDLMAGIGPFAIPAGKRGVFVWANDYNPESYRSLDSNIKRNKVNQYVHAFNEDGRSFIRNAADLVYAASSSGAHAVIKSKRTGKKTQQKEGVKTNEQDPNLEQHIPVPPTISHFVMNLPASAITFLSHFRGLYAGREHLFTPNTSVKLPMVHVHCFAAKAEGDAPMLDVCERISAELGVPIRLGDPEVPGEAAVLEVRAVAPNKRMFCASFRVPTEVAFGSRE</sequence>
<feature type="domain" description="SAM-dependent methyltransferase TRM5/TYW2-type" evidence="12">
    <location>
        <begin position="161"/>
        <end position="480"/>
    </location>
</feature>
<evidence type="ECO:0000256" key="2">
    <source>
        <dbReference type="ARBA" id="ARBA00022490"/>
    </source>
</evidence>
<dbReference type="GO" id="GO:0052906">
    <property type="term" value="F:tRNA (guanine(37)-N1)-methyltransferase activity"/>
    <property type="evidence" value="ECO:0007669"/>
    <property type="project" value="UniProtKB-UniRule"/>
</dbReference>